<sequence length="148" mass="16052">MSSLRLAELDADNLGAAVRIPPAVGEKAFVAPVVYSIAEAYVTPTAWPRVILDGDTVVGFVMANWDPENEIAAFRGGIWRLNVADEAKGRGVGRFAVEAVAADARRRGYDQITVLWDPAPDGPEQFYLRVGFEKTGELFGETVGTRKV</sequence>
<proteinExistence type="predicted"/>
<keyword evidence="3" id="KW-1185">Reference proteome</keyword>
<name>A0ABZ0VCA5_9MICO</name>
<dbReference type="PROSITE" id="PS51186">
    <property type="entry name" value="GNAT"/>
    <property type="match status" value="1"/>
</dbReference>
<dbReference type="CDD" id="cd04301">
    <property type="entry name" value="NAT_SF"/>
    <property type="match status" value="1"/>
</dbReference>
<evidence type="ECO:0000313" key="2">
    <source>
        <dbReference type="EMBL" id="WQB71260.1"/>
    </source>
</evidence>
<dbReference type="EMBL" id="CP139779">
    <property type="protein sequence ID" value="WQB71260.1"/>
    <property type="molecule type" value="Genomic_DNA"/>
</dbReference>
<dbReference type="InterPro" id="IPR000182">
    <property type="entry name" value="GNAT_dom"/>
</dbReference>
<dbReference type="RefSeq" id="WP_322411378.1">
    <property type="nucleotide sequence ID" value="NZ_CP139779.1"/>
</dbReference>
<protein>
    <submittedName>
        <fullName evidence="2">GNAT family N-acetyltransferase</fullName>
    </submittedName>
</protein>
<dbReference type="InterPro" id="IPR016181">
    <property type="entry name" value="Acyl_CoA_acyltransferase"/>
</dbReference>
<organism evidence="2 3">
    <name type="scientific">Microbacterium invictum</name>
    <dbReference type="NCBI Taxonomy" id="515415"/>
    <lineage>
        <taxon>Bacteria</taxon>
        <taxon>Bacillati</taxon>
        <taxon>Actinomycetota</taxon>
        <taxon>Actinomycetes</taxon>
        <taxon>Micrococcales</taxon>
        <taxon>Microbacteriaceae</taxon>
        <taxon>Microbacterium</taxon>
    </lineage>
</organism>
<feature type="domain" description="N-acetyltransferase" evidence="1">
    <location>
        <begin position="4"/>
        <end position="148"/>
    </location>
</feature>
<reference evidence="2 3" key="1">
    <citation type="submission" date="2023-06" db="EMBL/GenBank/DDBJ databases">
        <title>Rock-solubilizing bacteria, Microbacterium invictum, promotes re-establishment of vegetation in rocky wasteland by accelerating rock bio-weathering and reshaping soil bacterial community.</title>
        <authorList>
            <person name="Liu C."/>
        </authorList>
    </citation>
    <scope>NUCLEOTIDE SEQUENCE [LARGE SCALE GENOMIC DNA]</scope>
    <source>
        <strain evidence="2 3">X-18</strain>
    </source>
</reference>
<dbReference type="Gene3D" id="3.40.630.30">
    <property type="match status" value="1"/>
</dbReference>
<dbReference type="Pfam" id="PF00583">
    <property type="entry name" value="Acetyltransf_1"/>
    <property type="match status" value="1"/>
</dbReference>
<evidence type="ECO:0000259" key="1">
    <source>
        <dbReference type="PROSITE" id="PS51186"/>
    </source>
</evidence>
<evidence type="ECO:0000313" key="3">
    <source>
        <dbReference type="Proteomes" id="UP001324533"/>
    </source>
</evidence>
<accession>A0ABZ0VCA5</accession>
<gene>
    <name evidence="2" type="ORF">T9R20_04630</name>
</gene>
<dbReference type="SUPFAM" id="SSF55729">
    <property type="entry name" value="Acyl-CoA N-acyltransferases (Nat)"/>
    <property type="match status" value="1"/>
</dbReference>
<dbReference type="Proteomes" id="UP001324533">
    <property type="component" value="Chromosome"/>
</dbReference>